<sequence>MFRQSVQCPDQTLCGIGKVARSFVFTLVTQTKGKYTTLDGYSYLTKRTLVPKAKAAEDSS</sequence>
<name>A0A4V5LYH6_9SPHI</name>
<evidence type="ECO:0000313" key="2">
    <source>
        <dbReference type="Proteomes" id="UP000309872"/>
    </source>
</evidence>
<reference evidence="1 2" key="1">
    <citation type="submission" date="2019-04" db="EMBL/GenBank/DDBJ databases">
        <title>Sphingobacterium olei sp. nov., isolated from oil-contaminated soil.</title>
        <authorList>
            <person name="Liu B."/>
        </authorList>
    </citation>
    <scope>NUCLEOTIDE SEQUENCE [LARGE SCALE GENOMIC DNA]</scope>
    <source>
        <strain evidence="1 2">Y3L14</strain>
    </source>
</reference>
<dbReference type="RefSeq" id="WP_136819928.1">
    <property type="nucleotide sequence ID" value="NZ_BMJX01000002.1"/>
</dbReference>
<dbReference type="Proteomes" id="UP000309872">
    <property type="component" value="Unassembled WGS sequence"/>
</dbReference>
<evidence type="ECO:0000313" key="1">
    <source>
        <dbReference type="EMBL" id="TJY66579.1"/>
    </source>
</evidence>
<gene>
    <name evidence="1" type="ORF">FAZ19_06555</name>
</gene>
<accession>A0A4V5LYH6</accession>
<organism evidence="1 2">
    <name type="scientific">Sphingobacterium alkalisoli</name>
    <dbReference type="NCBI Taxonomy" id="1874115"/>
    <lineage>
        <taxon>Bacteria</taxon>
        <taxon>Pseudomonadati</taxon>
        <taxon>Bacteroidota</taxon>
        <taxon>Sphingobacteriia</taxon>
        <taxon>Sphingobacteriales</taxon>
        <taxon>Sphingobacteriaceae</taxon>
        <taxon>Sphingobacterium</taxon>
    </lineage>
</organism>
<comment type="caution">
    <text evidence="1">The sequence shown here is derived from an EMBL/GenBank/DDBJ whole genome shotgun (WGS) entry which is preliminary data.</text>
</comment>
<keyword evidence="2" id="KW-1185">Reference proteome</keyword>
<protein>
    <submittedName>
        <fullName evidence="1">Uncharacterized protein</fullName>
    </submittedName>
</protein>
<dbReference type="EMBL" id="SUKA01000002">
    <property type="protein sequence ID" value="TJY66579.1"/>
    <property type="molecule type" value="Genomic_DNA"/>
</dbReference>
<dbReference type="AlphaFoldDB" id="A0A4V5LYH6"/>
<proteinExistence type="predicted"/>